<protein>
    <submittedName>
        <fullName evidence="2">Uncharacterized protein</fullName>
    </submittedName>
</protein>
<dbReference type="HOGENOM" id="CLU_1474205_0_0_0"/>
<sequence>MKKTDVTVNIFVKLVILTLFILFSYYKMRINIFYITAELLLFSFINSFFIKDKKFLFNMEVFSFQAATVFYFERRANFYWREVPEKIYDNFDYVKLLFLLFLVIISIFLYFKSENKYLKKYIYFIFFLLLIMGDIFKVNIFSLIPLGGELWLGFSIGNIALTHLKIDIILVGIFLFFLGRKDNVFFFIYNFIILCLFVRYMTVNLVWGIL</sequence>
<reference evidence="2 3" key="2">
    <citation type="journal article" date="2010" name="Stand. Genomic Sci.">
        <title>Complete genome sequence of Sebaldella termitidis type strain (NCTC 11300).</title>
        <authorList>
            <person name="Harmon-Smith M."/>
            <person name="Celia L."/>
            <person name="Chertkov O."/>
            <person name="Lapidus A."/>
            <person name="Copeland A."/>
            <person name="Glavina Del Rio T."/>
            <person name="Nolan M."/>
            <person name="Lucas S."/>
            <person name="Tice H."/>
            <person name="Cheng J.F."/>
            <person name="Han C."/>
            <person name="Detter J.C."/>
            <person name="Bruce D."/>
            <person name="Goodwin L."/>
            <person name="Pitluck S."/>
            <person name="Pati A."/>
            <person name="Liolios K."/>
            <person name="Ivanova N."/>
            <person name="Mavromatis K."/>
            <person name="Mikhailova N."/>
            <person name="Chen A."/>
            <person name="Palaniappan K."/>
            <person name="Land M."/>
            <person name="Hauser L."/>
            <person name="Chang Y.J."/>
            <person name="Jeffries C.D."/>
            <person name="Brettin T."/>
            <person name="Goker M."/>
            <person name="Beck B."/>
            <person name="Bristow J."/>
            <person name="Eisen J.A."/>
            <person name="Markowitz V."/>
            <person name="Hugenholtz P."/>
            <person name="Kyrpides N.C."/>
            <person name="Klenk H.P."/>
            <person name="Chen F."/>
        </authorList>
    </citation>
    <scope>NUCLEOTIDE SEQUENCE [LARGE SCALE GENOMIC DNA]</scope>
    <source>
        <strain evidence="3">ATCC 33386 / NCTC 11300</strain>
    </source>
</reference>
<dbReference type="EMBL" id="CP001739">
    <property type="protein sequence ID" value="ACZ07784.1"/>
    <property type="molecule type" value="Genomic_DNA"/>
</dbReference>
<dbReference type="Proteomes" id="UP000000845">
    <property type="component" value="Chromosome"/>
</dbReference>
<dbReference type="STRING" id="526218.Sterm_0916"/>
<keyword evidence="1" id="KW-0472">Membrane</keyword>
<keyword evidence="1" id="KW-1133">Transmembrane helix</keyword>
<proteinExistence type="predicted"/>
<dbReference type="AlphaFoldDB" id="D1AR96"/>
<reference evidence="3" key="1">
    <citation type="submission" date="2009-09" db="EMBL/GenBank/DDBJ databases">
        <title>The complete chromosome of Sebaldella termitidis ATCC 33386.</title>
        <authorList>
            <consortium name="US DOE Joint Genome Institute (JGI-PGF)"/>
            <person name="Lucas S."/>
            <person name="Copeland A."/>
            <person name="Lapidus A."/>
            <person name="Glavina del Rio T."/>
            <person name="Dalin E."/>
            <person name="Tice H."/>
            <person name="Bruce D."/>
            <person name="Goodwin L."/>
            <person name="Pitluck S."/>
            <person name="Kyrpides N."/>
            <person name="Mavromatis K."/>
            <person name="Ivanova N."/>
            <person name="Mikhailova N."/>
            <person name="Sims D."/>
            <person name="Meincke L."/>
            <person name="Brettin T."/>
            <person name="Detter J.C."/>
            <person name="Han C."/>
            <person name="Larimer F."/>
            <person name="Land M."/>
            <person name="Hauser L."/>
            <person name="Markowitz V."/>
            <person name="Cheng J.F."/>
            <person name="Hugenholtz P."/>
            <person name="Woyke T."/>
            <person name="Wu D."/>
            <person name="Eisen J.A."/>
        </authorList>
    </citation>
    <scope>NUCLEOTIDE SEQUENCE [LARGE SCALE GENOMIC DNA]</scope>
    <source>
        <strain evidence="3">ATCC 33386 / NCTC 11300</strain>
    </source>
</reference>
<keyword evidence="3" id="KW-1185">Reference proteome</keyword>
<evidence type="ECO:0000313" key="3">
    <source>
        <dbReference type="Proteomes" id="UP000000845"/>
    </source>
</evidence>
<feature type="transmembrane region" description="Helical" evidence="1">
    <location>
        <begin position="55"/>
        <end position="73"/>
    </location>
</feature>
<organism evidence="2 3">
    <name type="scientific">Sebaldella termitidis (strain ATCC 33386 / NCTC 11300)</name>
    <dbReference type="NCBI Taxonomy" id="526218"/>
    <lineage>
        <taxon>Bacteria</taxon>
        <taxon>Fusobacteriati</taxon>
        <taxon>Fusobacteriota</taxon>
        <taxon>Fusobacteriia</taxon>
        <taxon>Fusobacteriales</taxon>
        <taxon>Leptotrichiaceae</taxon>
        <taxon>Sebaldella</taxon>
    </lineage>
</organism>
<evidence type="ECO:0000256" key="1">
    <source>
        <dbReference type="SAM" id="Phobius"/>
    </source>
</evidence>
<feature type="transmembrane region" description="Helical" evidence="1">
    <location>
        <begin position="123"/>
        <end position="144"/>
    </location>
</feature>
<feature type="transmembrane region" description="Helical" evidence="1">
    <location>
        <begin position="184"/>
        <end position="207"/>
    </location>
</feature>
<keyword evidence="1" id="KW-0812">Transmembrane</keyword>
<dbReference type="KEGG" id="str:Sterm_0916"/>
<evidence type="ECO:0000313" key="2">
    <source>
        <dbReference type="EMBL" id="ACZ07784.1"/>
    </source>
</evidence>
<accession>D1AR96</accession>
<feature type="transmembrane region" description="Helical" evidence="1">
    <location>
        <begin position="7"/>
        <end position="26"/>
    </location>
</feature>
<dbReference type="RefSeq" id="WP_012860380.1">
    <property type="nucleotide sequence ID" value="NC_013517.1"/>
</dbReference>
<feature type="transmembrane region" description="Helical" evidence="1">
    <location>
        <begin position="93"/>
        <end position="111"/>
    </location>
</feature>
<name>D1AR96_SEBTE</name>
<feature type="transmembrane region" description="Helical" evidence="1">
    <location>
        <begin position="150"/>
        <end position="177"/>
    </location>
</feature>
<gene>
    <name evidence="2" type="ordered locus">Sterm_0916</name>
</gene>
<feature type="transmembrane region" description="Helical" evidence="1">
    <location>
        <begin position="32"/>
        <end position="50"/>
    </location>
</feature>